<dbReference type="InterPro" id="IPR001841">
    <property type="entry name" value="Znf_RING"/>
</dbReference>
<protein>
    <recommendedName>
        <fullName evidence="3">RING-type domain-containing protein</fullName>
    </recommendedName>
</protein>
<dbReference type="GO" id="GO:0061630">
    <property type="term" value="F:ubiquitin protein ligase activity"/>
    <property type="evidence" value="ECO:0007669"/>
    <property type="project" value="TreeGrafter"/>
</dbReference>
<dbReference type="EMBL" id="KI925456">
    <property type="protein sequence ID" value="ETW83698.1"/>
    <property type="molecule type" value="Genomic_DNA"/>
</dbReference>
<dbReference type="PANTHER" id="PTHR13459">
    <property type="entry name" value="E3 UBIQUITIN-PROTEIN LIGASE RNF220 ISOFORM X1"/>
    <property type="match status" value="1"/>
</dbReference>
<dbReference type="PROSITE" id="PS50089">
    <property type="entry name" value="ZF_RING_2"/>
    <property type="match status" value="1"/>
</dbReference>
<keyword evidence="5" id="KW-1185">Reference proteome</keyword>
<dbReference type="Pfam" id="PF15926">
    <property type="entry name" value="RNF220"/>
    <property type="match status" value="1"/>
</dbReference>
<dbReference type="PANTHER" id="PTHR13459:SF1">
    <property type="entry name" value="E3 UBIQUITIN-PROTEIN LIGASE RNF220 ISOFORM X1"/>
    <property type="match status" value="1"/>
</dbReference>
<feature type="region of interest" description="Disordered" evidence="2">
    <location>
        <begin position="1"/>
        <end position="37"/>
    </location>
</feature>
<dbReference type="InterPro" id="IPR052443">
    <property type="entry name" value="E3_ubiq-ligase_RNF220-like"/>
</dbReference>
<dbReference type="RefSeq" id="XP_009543459.1">
    <property type="nucleotide sequence ID" value="XM_009545164.1"/>
</dbReference>
<dbReference type="KEGG" id="hir:HETIRDRAFT_155133"/>
<dbReference type="GO" id="GO:0008270">
    <property type="term" value="F:zinc ion binding"/>
    <property type="evidence" value="ECO:0007669"/>
    <property type="project" value="UniProtKB-KW"/>
</dbReference>
<evidence type="ECO:0000313" key="4">
    <source>
        <dbReference type="EMBL" id="ETW83698.1"/>
    </source>
</evidence>
<keyword evidence="1" id="KW-0862">Zinc</keyword>
<feature type="domain" description="RING-type" evidence="3">
    <location>
        <begin position="316"/>
        <end position="355"/>
    </location>
</feature>
<reference evidence="4 5" key="1">
    <citation type="journal article" date="2012" name="New Phytol.">
        <title>Insight into trade-off between wood decay and parasitism from the genome of a fungal forest pathogen.</title>
        <authorList>
            <person name="Olson A."/>
            <person name="Aerts A."/>
            <person name="Asiegbu F."/>
            <person name="Belbahri L."/>
            <person name="Bouzid O."/>
            <person name="Broberg A."/>
            <person name="Canback B."/>
            <person name="Coutinho P.M."/>
            <person name="Cullen D."/>
            <person name="Dalman K."/>
            <person name="Deflorio G."/>
            <person name="van Diepen L.T."/>
            <person name="Dunand C."/>
            <person name="Duplessis S."/>
            <person name="Durling M."/>
            <person name="Gonthier P."/>
            <person name="Grimwood J."/>
            <person name="Fossdal C.G."/>
            <person name="Hansson D."/>
            <person name="Henrissat B."/>
            <person name="Hietala A."/>
            <person name="Himmelstrand K."/>
            <person name="Hoffmeister D."/>
            <person name="Hogberg N."/>
            <person name="James T.Y."/>
            <person name="Karlsson M."/>
            <person name="Kohler A."/>
            <person name="Kues U."/>
            <person name="Lee Y.H."/>
            <person name="Lin Y.C."/>
            <person name="Lind M."/>
            <person name="Lindquist E."/>
            <person name="Lombard V."/>
            <person name="Lucas S."/>
            <person name="Lunden K."/>
            <person name="Morin E."/>
            <person name="Murat C."/>
            <person name="Park J."/>
            <person name="Raffaello T."/>
            <person name="Rouze P."/>
            <person name="Salamov A."/>
            <person name="Schmutz J."/>
            <person name="Solheim H."/>
            <person name="Stahlberg J."/>
            <person name="Velez H."/>
            <person name="de Vries R.P."/>
            <person name="Wiebenga A."/>
            <person name="Woodward S."/>
            <person name="Yakovlev I."/>
            <person name="Garbelotto M."/>
            <person name="Martin F."/>
            <person name="Grigoriev I.V."/>
            <person name="Stenlid J."/>
        </authorList>
    </citation>
    <scope>NUCLEOTIDE SEQUENCE [LARGE SCALE GENOMIC DNA]</scope>
    <source>
        <strain evidence="4 5">TC 32-1</strain>
    </source>
</reference>
<evidence type="ECO:0000313" key="5">
    <source>
        <dbReference type="Proteomes" id="UP000030671"/>
    </source>
</evidence>
<dbReference type="eggNOG" id="ENOG502QR1N">
    <property type="taxonomic scope" value="Eukaryota"/>
</dbReference>
<keyword evidence="1" id="KW-0479">Metal-binding</keyword>
<dbReference type="InterPro" id="IPR031824">
    <property type="entry name" value="RNF220_mid"/>
</dbReference>
<gene>
    <name evidence="4" type="ORF">HETIRDRAFT_155133</name>
</gene>
<feature type="region of interest" description="Disordered" evidence="2">
    <location>
        <begin position="83"/>
        <end position="102"/>
    </location>
</feature>
<dbReference type="InterPro" id="IPR013083">
    <property type="entry name" value="Znf_RING/FYVE/PHD"/>
</dbReference>
<dbReference type="Proteomes" id="UP000030671">
    <property type="component" value="Unassembled WGS sequence"/>
</dbReference>
<evidence type="ECO:0000256" key="1">
    <source>
        <dbReference type="PROSITE-ProRule" id="PRU00175"/>
    </source>
</evidence>
<dbReference type="HOGENOM" id="CLU_045004_0_0_1"/>
<organism evidence="4 5">
    <name type="scientific">Heterobasidion irregulare (strain TC 32-1)</name>
    <dbReference type="NCBI Taxonomy" id="747525"/>
    <lineage>
        <taxon>Eukaryota</taxon>
        <taxon>Fungi</taxon>
        <taxon>Dikarya</taxon>
        <taxon>Basidiomycota</taxon>
        <taxon>Agaricomycotina</taxon>
        <taxon>Agaricomycetes</taxon>
        <taxon>Russulales</taxon>
        <taxon>Bondarzewiaceae</taxon>
        <taxon>Heterobasidion</taxon>
        <taxon>Heterobasidion annosum species complex</taxon>
    </lineage>
</organism>
<proteinExistence type="predicted"/>
<feature type="compositionally biased region" description="Polar residues" evidence="2">
    <location>
        <begin position="90"/>
        <end position="100"/>
    </location>
</feature>
<evidence type="ECO:0000259" key="3">
    <source>
        <dbReference type="PROSITE" id="PS50089"/>
    </source>
</evidence>
<name>W4KD31_HETIT</name>
<dbReference type="SUPFAM" id="SSF57850">
    <property type="entry name" value="RING/U-box"/>
    <property type="match status" value="1"/>
</dbReference>
<dbReference type="AlphaFoldDB" id="W4KD31"/>
<dbReference type="Gene3D" id="3.30.40.10">
    <property type="entry name" value="Zinc/RING finger domain, C3HC4 (zinc finger)"/>
    <property type="match status" value="1"/>
</dbReference>
<feature type="region of interest" description="Disordered" evidence="2">
    <location>
        <begin position="116"/>
        <end position="141"/>
    </location>
</feature>
<sequence>MDVLDEQNGGSVASSSSLSPPPMPAKKRKRGETRPCPVCSEPIPLRLLGQHSELETQRVQSLIDAVGDIDEWVDPSGSISRRRSALKAQHNMSNKSTPTASPELLKNLRLLKRRRKQRHIQLQDITQDSDDENGARAKGKARNADLEGTTCPVCLQMVQGDPDVVHAHVDACIAHASIQASHVSTRSPSPDVDVEGTNHGDSARRLGFAVRDRTLEDVDDEVDIDGDDEGVFGTVQFTEADLLGGSTIAADTRREDGADIMNLAQKNLVSGAWDYEREIARARSVMDEKALIAALEAKMKFLEFPSPSGVAGAPSCRICLDPYTEPTVSTGCWHTCCRECWLRCLGSNKLCPICKRITAATDLRRVYL</sequence>
<feature type="region of interest" description="Disordered" evidence="2">
    <location>
        <begin position="180"/>
        <end position="201"/>
    </location>
</feature>
<keyword evidence="1" id="KW-0863">Zinc-finger</keyword>
<evidence type="ECO:0000256" key="2">
    <source>
        <dbReference type="SAM" id="MobiDB-lite"/>
    </source>
</evidence>
<dbReference type="Pfam" id="PF13923">
    <property type="entry name" value="zf-C3HC4_2"/>
    <property type="match status" value="1"/>
</dbReference>
<dbReference type="InParanoid" id="W4KD31"/>
<dbReference type="GO" id="GO:0016567">
    <property type="term" value="P:protein ubiquitination"/>
    <property type="evidence" value="ECO:0007669"/>
    <property type="project" value="TreeGrafter"/>
</dbReference>
<dbReference type="OrthoDB" id="6270329at2759"/>
<dbReference type="GeneID" id="20667553"/>
<accession>W4KD31</accession>